<dbReference type="InterPro" id="IPR029044">
    <property type="entry name" value="Nucleotide-diphossugar_trans"/>
</dbReference>
<organism evidence="5 6">
    <name type="scientific">Methanobacterium spitsbergense</name>
    <dbReference type="NCBI Taxonomy" id="2874285"/>
    <lineage>
        <taxon>Archaea</taxon>
        <taxon>Methanobacteriati</taxon>
        <taxon>Methanobacteriota</taxon>
        <taxon>Methanomada group</taxon>
        <taxon>Methanobacteria</taxon>
        <taxon>Methanobacteriales</taxon>
        <taxon>Methanobacteriaceae</taxon>
        <taxon>Methanobacterium</taxon>
    </lineage>
</organism>
<dbReference type="SUPFAM" id="SSF53448">
    <property type="entry name" value="Nucleotide-diphospho-sugar transferases"/>
    <property type="match status" value="1"/>
</dbReference>
<gene>
    <name evidence="5" type="ORF">K8N75_11040</name>
</gene>
<comment type="caution">
    <text evidence="5">The sequence shown here is derived from an EMBL/GenBank/DDBJ whole genome shotgun (WGS) entry which is preliminary data.</text>
</comment>
<dbReference type="Pfam" id="PF00535">
    <property type="entry name" value="Glycos_transf_2"/>
    <property type="match status" value="1"/>
</dbReference>
<keyword evidence="6" id="KW-1185">Reference proteome</keyword>
<dbReference type="Gene3D" id="3.90.550.10">
    <property type="entry name" value="Spore Coat Polysaccharide Biosynthesis Protein SpsA, Chain A"/>
    <property type="match status" value="1"/>
</dbReference>
<dbReference type="InterPro" id="IPR001173">
    <property type="entry name" value="Glyco_trans_2-like"/>
</dbReference>
<dbReference type="CDD" id="cd04186">
    <property type="entry name" value="GT_2_like_c"/>
    <property type="match status" value="1"/>
</dbReference>
<evidence type="ECO:0000259" key="4">
    <source>
        <dbReference type="Pfam" id="PF00535"/>
    </source>
</evidence>
<name>A0A8T5URD0_9EURY</name>
<reference evidence="6" key="1">
    <citation type="journal article" date="2022" name="Microbiol. Resour. Announc.">
        <title>Draft Genome Sequence of a Methanogenic Archaeon from West Spitsbergen Permafrost.</title>
        <authorList>
            <person name="Trubitsyn V."/>
            <person name="Rivkina E."/>
            <person name="Shcherbakova V."/>
        </authorList>
    </citation>
    <scope>NUCLEOTIDE SEQUENCE [LARGE SCALE GENOMIC DNA]</scope>
    <source>
        <strain evidence="6">VT</strain>
    </source>
</reference>
<evidence type="ECO:0000313" key="6">
    <source>
        <dbReference type="Proteomes" id="UP000825933"/>
    </source>
</evidence>
<keyword evidence="3" id="KW-0808">Transferase</keyword>
<dbReference type="EMBL" id="JAIOUQ010000013">
    <property type="protein sequence ID" value="MBZ2166572.1"/>
    <property type="molecule type" value="Genomic_DNA"/>
</dbReference>
<protein>
    <submittedName>
        <fullName evidence="5">Glycosyltransferase family 2 protein</fullName>
    </submittedName>
</protein>
<dbReference type="Pfam" id="PF13641">
    <property type="entry name" value="Glyco_tranf_2_3"/>
    <property type="match status" value="1"/>
</dbReference>
<comment type="similarity">
    <text evidence="1">Belongs to the glycosyltransferase 2 family.</text>
</comment>
<evidence type="ECO:0000256" key="2">
    <source>
        <dbReference type="ARBA" id="ARBA00022676"/>
    </source>
</evidence>
<evidence type="ECO:0000256" key="3">
    <source>
        <dbReference type="ARBA" id="ARBA00022679"/>
    </source>
</evidence>
<dbReference type="PANTHER" id="PTHR43179:SF12">
    <property type="entry name" value="GALACTOFURANOSYLTRANSFERASE GLFT2"/>
    <property type="match status" value="1"/>
</dbReference>
<dbReference type="AlphaFoldDB" id="A0A8T5URD0"/>
<accession>A0A8T5URD0</accession>
<dbReference type="PANTHER" id="PTHR43179">
    <property type="entry name" value="RHAMNOSYLTRANSFERASE WBBL"/>
    <property type="match status" value="1"/>
</dbReference>
<dbReference type="GO" id="GO:0016757">
    <property type="term" value="F:glycosyltransferase activity"/>
    <property type="evidence" value="ECO:0007669"/>
    <property type="project" value="UniProtKB-KW"/>
</dbReference>
<dbReference type="Proteomes" id="UP000825933">
    <property type="component" value="Unassembled WGS sequence"/>
</dbReference>
<feature type="domain" description="Glycosyltransferase 2-like" evidence="4">
    <location>
        <begin position="9"/>
        <end position="62"/>
    </location>
</feature>
<evidence type="ECO:0000313" key="5">
    <source>
        <dbReference type="EMBL" id="MBZ2166572.1"/>
    </source>
</evidence>
<dbReference type="RefSeq" id="WP_223792120.1">
    <property type="nucleotide sequence ID" value="NZ_JAIOUQ010000013.1"/>
</dbReference>
<keyword evidence="2" id="KW-0328">Glycosyltransferase</keyword>
<sequence>MLKDYPRVSVIILNWNGSKDTIECLESLYSINYPNYNVVLVDNASTDNSILNIKDYCNGQLKVESKFFTYETENKPIKLLEFTEEDIKNITSEKYSELIKDSSNKVLNLIKNQDNYGFAKGNNIGIAYALNSLNPDYILLLNNDTVVDPEFLLEMVLTAESNEKYGFVGSKTYFYTQDEVLQAAGGGDVDFKHGIVNELASNTQDNGDYDIYIEMDYVGGACLLCKREVINTVGCLDSNFFMYWEDVNWCLTGLKHGYKSVYSFKSRIWHKYGASSASDFKIYYLNRNRIYVIKEHAKRNEYYYFLIYFFGYRLWYESLDYLVNQRDFKRFKCLIKGALDGLRGP</sequence>
<evidence type="ECO:0000256" key="1">
    <source>
        <dbReference type="ARBA" id="ARBA00006739"/>
    </source>
</evidence>
<proteinExistence type="inferred from homology"/>